<evidence type="ECO:0000313" key="12">
    <source>
        <dbReference type="Proteomes" id="UP001295684"/>
    </source>
</evidence>
<feature type="compositionally biased region" description="Basic and acidic residues" evidence="10">
    <location>
        <begin position="53"/>
        <end position="77"/>
    </location>
</feature>
<keyword evidence="4" id="KW-0396">Initiation factor</keyword>
<dbReference type="GO" id="GO:0003743">
    <property type="term" value="F:translation initiation factor activity"/>
    <property type="evidence" value="ECO:0007669"/>
    <property type="project" value="UniProtKB-KW"/>
</dbReference>
<dbReference type="EMBL" id="CAMPGE010007843">
    <property type="protein sequence ID" value="CAI2366761.1"/>
    <property type="molecule type" value="Genomic_DNA"/>
</dbReference>
<dbReference type="AlphaFoldDB" id="A0AAD1XDL8"/>
<dbReference type="Gene3D" id="3.40.50.10470">
    <property type="entry name" value="Translation initiation factor eif-2b, domain 2"/>
    <property type="match status" value="1"/>
</dbReference>
<dbReference type="SUPFAM" id="SSF100950">
    <property type="entry name" value="NagB/RpiA/CoA transferase-like"/>
    <property type="match status" value="1"/>
</dbReference>
<comment type="caution">
    <text evidence="11">The sequence shown here is derived from an EMBL/GenBank/DDBJ whole genome shotgun (WGS) entry which is preliminary data.</text>
</comment>
<protein>
    <recommendedName>
        <fullName evidence="6">Translation initiation factor eIF2B subunit delta</fullName>
    </recommendedName>
    <alternativeName>
        <fullName evidence="7">eIF2B GDP-GTP exchange factor subunit delta</fullName>
    </alternativeName>
</protein>
<evidence type="ECO:0000313" key="11">
    <source>
        <dbReference type="EMBL" id="CAI2366761.1"/>
    </source>
</evidence>
<dbReference type="GO" id="GO:0005829">
    <property type="term" value="C:cytosol"/>
    <property type="evidence" value="ECO:0007669"/>
    <property type="project" value="UniProtKB-SubCell"/>
</dbReference>
<evidence type="ECO:0000256" key="8">
    <source>
        <dbReference type="ARBA" id="ARBA00046432"/>
    </source>
</evidence>
<dbReference type="PANTHER" id="PTHR10233:SF14">
    <property type="entry name" value="TRANSLATION INITIATION FACTOR EIF-2B SUBUNIT DELTA"/>
    <property type="match status" value="1"/>
</dbReference>
<proteinExistence type="inferred from homology"/>
<comment type="subunit">
    <text evidence="8">Component of the translation initiation factor 2B (eIF2B) complex which is a heterodecamer of two sets of five different subunits: alpha, beta, gamma, delta and epsilon. Subunits alpha, beta and delta comprise a regulatory subcomplex and subunits epsilon and gamma comprise a catalytic subcomplex. Within the complex, the hexameric regulatory complex resides at the center, with the two heterodimeric catalytic subcomplexes bound on opposite sides.</text>
</comment>
<organism evidence="11 12">
    <name type="scientific">Euplotes crassus</name>
    <dbReference type="NCBI Taxonomy" id="5936"/>
    <lineage>
        <taxon>Eukaryota</taxon>
        <taxon>Sar</taxon>
        <taxon>Alveolata</taxon>
        <taxon>Ciliophora</taxon>
        <taxon>Intramacronucleata</taxon>
        <taxon>Spirotrichea</taxon>
        <taxon>Hypotrichia</taxon>
        <taxon>Euplotida</taxon>
        <taxon>Euplotidae</taxon>
        <taxon>Moneuplotes</taxon>
    </lineage>
</organism>
<evidence type="ECO:0000256" key="1">
    <source>
        <dbReference type="ARBA" id="ARBA00004514"/>
    </source>
</evidence>
<evidence type="ECO:0000256" key="4">
    <source>
        <dbReference type="ARBA" id="ARBA00022540"/>
    </source>
</evidence>
<dbReference type="InterPro" id="IPR000649">
    <property type="entry name" value="IF-2B-related"/>
</dbReference>
<dbReference type="Proteomes" id="UP001295684">
    <property type="component" value="Unassembled WGS sequence"/>
</dbReference>
<dbReference type="InterPro" id="IPR037171">
    <property type="entry name" value="NagB/RpiA_transferase-like"/>
</dbReference>
<keyword evidence="5" id="KW-0648">Protein biosynthesis</keyword>
<reference evidence="11" key="1">
    <citation type="submission" date="2023-07" db="EMBL/GenBank/DDBJ databases">
        <authorList>
            <consortium name="AG Swart"/>
            <person name="Singh M."/>
            <person name="Singh A."/>
            <person name="Seah K."/>
            <person name="Emmerich C."/>
        </authorList>
    </citation>
    <scope>NUCLEOTIDE SEQUENCE</scope>
    <source>
        <strain evidence="11">DP1</strain>
    </source>
</reference>
<feature type="region of interest" description="Disordered" evidence="10">
    <location>
        <begin position="1"/>
        <end position="100"/>
    </location>
</feature>
<evidence type="ECO:0000256" key="2">
    <source>
        <dbReference type="ARBA" id="ARBA00007251"/>
    </source>
</evidence>
<name>A0AAD1XDL8_EUPCR</name>
<keyword evidence="12" id="KW-1185">Reference proteome</keyword>
<evidence type="ECO:0000256" key="7">
    <source>
        <dbReference type="ARBA" id="ARBA00044356"/>
    </source>
</evidence>
<evidence type="ECO:0000256" key="5">
    <source>
        <dbReference type="ARBA" id="ARBA00022917"/>
    </source>
</evidence>
<evidence type="ECO:0000256" key="9">
    <source>
        <dbReference type="RuleBase" id="RU003814"/>
    </source>
</evidence>
<feature type="compositionally biased region" description="Basic and acidic residues" evidence="10">
    <location>
        <begin position="1"/>
        <end position="21"/>
    </location>
</feature>
<evidence type="ECO:0000256" key="10">
    <source>
        <dbReference type="SAM" id="MobiDB-lite"/>
    </source>
</evidence>
<gene>
    <name evidence="11" type="ORF">ECRASSUSDP1_LOCUS8035</name>
</gene>
<comment type="subcellular location">
    <subcellularLocation>
        <location evidence="1">Cytoplasm</location>
        <location evidence="1">Cytosol</location>
    </subcellularLocation>
</comment>
<dbReference type="Pfam" id="PF01008">
    <property type="entry name" value="IF-2B"/>
    <property type="match status" value="1"/>
</dbReference>
<dbReference type="PANTHER" id="PTHR10233">
    <property type="entry name" value="TRANSLATION INITIATION FACTOR EIF-2B"/>
    <property type="match status" value="1"/>
</dbReference>
<evidence type="ECO:0000256" key="3">
    <source>
        <dbReference type="ARBA" id="ARBA00022490"/>
    </source>
</evidence>
<keyword evidence="3" id="KW-0963">Cytoplasm</keyword>
<accession>A0AAD1XDL8</accession>
<feature type="compositionally biased region" description="Basic residues" evidence="10">
    <location>
        <begin position="35"/>
        <end position="52"/>
    </location>
</feature>
<comment type="similarity">
    <text evidence="2 9">Belongs to the eIF-2B alpha/beta/delta subunits family.</text>
</comment>
<dbReference type="InterPro" id="IPR042529">
    <property type="entry name" value="IF_2B-like_C"/>
</dbReference>
<evidence type="ECO:0000256" key="6">
    <source>
        <dbReference type="ARBA" id="ARBA00044147"/>
    </source>
</evidence>
<sequence length="438" mass="49789">MDPNKPTEEELKKIKEEKKNELLNNKDLSKEEKQKLRKLKKAEDKKRKKELAKKKAQEKKQDEKQGKKEKNKKEPKAMGDFGKPKKNTPARRERIDSTYDLPSGMDNVTVTIDEIMNEYYGKLHSEVINLGLKLVSEKIDDASLRCLAILRAIIKFVKDYQLDERKRIEEDFPKRIKQIADFLKRCKPFTAGIEFAIEQIHASFNNVFKQTEEEARTNKYSFEKKLELIKDSMVEEIKTFAKMRIIGAEVISQIKPNDVVVTYGSNHTIKRVLQTSIEKGINFSLIIVSQGKEDIESFELAEVLSKTGIDLVFCQLNSLPLVGRKISKVLFGGTSMMNNGYLLSKAGTASIACWAKSKMVPVIVCIESFKFSTKAVVHSLVTSEIKDGEDGVKSKLNNKYDITPSKFIDMVVWMVPYSPLCEIGCFPAVSMSIISGHT</sequence>